<dbReference type="Pfam" id="PF03403">
    <property type="entry name" value="PAF-AH_p_II"/>
    <property type="match status" value="2"/>
</dbReference>
<gene>
    <name evidence="5" type="ORF">E6W39_31300</name>
</gene>
<dbReference type="OrthoDB" id="569821at2"/>
<keyword evidence="1 5" id="KW-0378">Hydrolase</keyword>
<proteinExistence type="predicted"/>
<sequence length="396" mass="41865">MTGIRRAAAPAALALVLALPVAAAGTASATSSTTPSVASPTAASPGVGVQLALPRPTGPHAVGLSLLRLVDADRPDPWVPAAGPRQLMVSVYYPARPGTGEPAQYMTPEEARLLLQRQAPGAGIPPQAVSDTRTWARTDARPAPGHFPLVLLSPGYTMPRSTLTSLAEDLASRGYVVALVNHTYQDSGTTFPDGQTLTCGTFCDRLPEGWPQVNQIRATDMSFVIDQLTEHHSPWRYAHMIDPQRIGMAGHSVGGSAAASAMAADQRVRAGVDMDGTFDILIPATGLDHRPFLLLGTQSGHAPGIDPAWDRSWANLDGWKRWLTVSGTDHISFTDLTVLASETNTPIPGATLPGQRAAELTRAYVAAFFDLQLKGIPQPLLDGPSPANPEVTFQHP</sequence>
<evidence type="ECO:0000256" key="1">
    <source>
        <dbReference type="ARBA" id="ARBA00022801"/>
    </source>
</evidence>
<protein>
    <submittedName>
        <fullName evidence="5">Alpha/beta hydrolase</fullName>
    </submittedName>
</protein>
<dbReference type="Proteomes" id="UP000319103">
    <property type="component" value="Unassembled WGS sequence"/>
</dbReference>
<keyword evidence="2" id="KW-0442">Lipid degradation</keyword>
<evidence type="ECO:0000256" key="2">
    <source>
        <dbReference type="ARBA" id="ARBA00022963"/>
    </source>
</evidence>
<evidence type="ECO:0000313" key="5">
    <source>
        <dbReference type="EMBL" id="TQF05897.1"/>
    </source>
</evidence>
<reference evidence="5 6" key="1">
    <citation type="submission" date="2019-06" db="EMBL/GenBank/DDBJ databases">
        <title>Description of Kitasatospora acidophila sp. nov. isolated from pine grove soil, and reclassification of Streptomyces novaecaesareae to Kitasatospora novaeceasareae comb. nov.</title>
        <authorList>
            <person name="Kim M.J."/>
        </authorList>
    </citation>
    <scope>NUCLEOTIDE SEQUENCE [LARGE SCALE GENOMIC DNA]</scope>
    <source>
        <strain evidence="5 6">MMS16-CNU292</strain>
    </source>
</reference>
<dbReference type="AlphaFoldDB" id="A0A540WAH0"/>
<dbReference type="Gene3D" id="3.40.50.1820">
    <property type="entry name" value="alpha/beta hydrolase"/>
    <property type="match status" value="1"/>
</dbReference>
<dbReference type="InterPro" id="IPR029058">
    <property type="entry name" value="AB_hydrolase_fold"/>
</dbReference>
<accession>A0A540WAH0</accession>
<evidence type="ECO:0000313" key="6">
    <source>
        <dbReference type="Proteomes" id="UP000319103"/>
    </source>
</evidence>
<keyword evidence="3" id="KW-0443">Lipid metabolism</keyword>
<evidence type="ECO:0000256" key="4">
    <source>
        <dbReference type="SAM" id="SignalP"/>
    </source>
</evidence>
<name>A0A540WAH0_9ACTN</name>
<dbReference type="GO" id="GO:0003847">
    <property type="term" value="F:1-alkyl-2-acetylglycerophosphocholine esterase activity"/>
    <property type="evidence" value="ECO:0007669"/>
    <property type="project" value="TreeGrafter"/>
</dbReference>
<dbReference type="GO" id="GO:0016042">
    <property type="term" value="P:lipid catabolic process"/>
    <property type="evidence" value="ECO:0007669"/>
    <property type="project" value="UniProtKB-KW"/>
</dbReference>
<feature type="chain" id="PRO_5039607501" evidence="4">
    <location>
        <begin position="24"/>
        <end position="396"/>
    </location>
</feature>
<evidence type="ECO:0000256" key="3">
    <source>
        <dbReference type="ARBA" id="ARBA00023098"/>
    </source>
</evidence>
<dbReference type="EMBL" id="VIGB01000003">
    <property type="protein sequence ID" value="TQF05897.1"/>
    <property type="molecule type" value="Genomic_DNA"/>
</dbReference>
<dbReference type="RefSeq" id="WP_141636347.1">
    <property type="nucleotide sequence ID" value="NZ_VIGB01000003.1"/>
</dbReference>
<keyword evidence="6" id="KW-1185">Reference proteome</keyword>
<comment type="caution">
    <text evidence="5">The sequence shown here is derived from an EMBL/GenBank/DDBJ whole genome shotgun (WGS) entry which is preliminary data.</text>
</comment>
<organism evidence="5 6">
    <name type="scientific">Kitasatospora acidiphila</name>
    <dbReference type="NCBI Taxonomy" id="2567942"/>
    <lineage>
        <taxon>Bacteria</taxon>
        <taxon>Bacillati</taxon>
        <taxon>Actinomycetota</taxon>
        <taxon>Actinomycetes</taxon>
        <taxon>Kitasatosporales</taxon>
        <taxon>Streptomycetaceae</taxon>
        <taxon>Kitasatospora</taxon>
    </lineage>
</organism>
<dbReference type="PANTHER" id="PTHR10272:SF0">
    <property type="entry name" value="PLATELET-ACTIVATING FACTOR ACETYLHYDROLASE"/>
    <property type="match status" value="1"/>
</dbReference>
<feature type="signal peptide" evidence="4">
    <location>
        <begin position="1"/>
        <end position="23"/>
    </location>
</feature>
<dbReference type="PANTHER" id="PTHR10272">
    <property type="entry name" value="PLATELET-ACTIVATING FACTOR ACETYLHYDROLASE"/>
    <property type="match status" value="1"/>
</dbReference>
<keyword evidence="4" id="KW-0732">Signal</keyword>
<dbReference type="SUPFAM" id="SSF53474">
    <property type="entry name" value="alpha/beta-Hydrolases"/>
    <property type="match status" value="1"/>
</dbReference>